<accession>A0A917U980</accession>
<dbReference type="InterPro" id="IPR000182">
    <property type="entry name" value="GNAT_dom"/>
</dbReference>
<dbReference type="RefSeq" id="WP_229836437.1">
    <property type="nucleotide sequence ID" value="NZ_BMPI01000056.1"/>
</dbReference>
<comment type="caution">
    <text evidence="2">The sequence shown here is derived from an EMBL/GenBank/DDBJ whole genome shotgun (WGS) entry which is preliminary data.</text>
</comment>
<dbReference type="Gene3D" id="3.40.630.30">
    <property type="match status" value="1"/>
</dbReference>
<protein>
    <recommendedName>
        <fullName evidence="1">N-acetyltransferase domain-containing protein</fullName>
    </recommendedName>
</protein>
<evidence type="ECO:0000313" key="3">
    <source>
        <dbReference type="Proteomes" id="UP000642070"/>
    </source>
</evidence>
<feature type="domain" description="N-acetyltransferase" evidence="1">
    <location>
        <begin position="5"/>
        <end position="141"/>
    </location>
</feature>
<evidence type="ECO:0000313" key="2">
    <source>
        <dbReference type="EMBL" id="GGM67843.1"/>
    </source>
</evidence>
<gene>
    <name evidence="2" type="ORF">GCM10007977_082080</name>
</gene>
<dbReference type="SUPFAM" id="SSF55729">
    <property type="entry name" value="Acyl-CoA N-acyltransferases (Nat)"/>
    <property type="match status" value="1"/>
</dbReference>
<reference evidence="2" key="1">
    <citation type="journal article" date="2014" name="Int. J. Syst. Evol. Microbiol.">
        <title>Complete genome sequence of Corynebacterium casei LMG S-19264T (=DSM 44701T), isolated from a smear-ripened cheese.</title>
        <authorList>
            <consortium name="US DOE Joint Genome Institute (JGI-PGF)"/>
            <person name="Walter F."/>
            <person name="Albersmeier A."/>
            <person name="Kalinowski J."/>
            <person name="Ruckert C."/>
        </authorList>
    </citation>
    <scope>NUCLEOTIDE SEQUENCE</scope>
    <source>
        <strain evidence="2">JCM 19831</strain>
    </source>
</reference>
<dbReference type="Pfam" id="PF13527">
    <property type="entry name" value="Acetyltransf_9"/>
    <property type="match status" value="1"/>
</dbReference>
<reference evidence="2" key="2">
    <citation type="submission" date="2020-09" db="EMBL/GenBank/DDBJ databases">
        <authorList>
            <person name="Sun Q."/>
            <person name="Ohkuma M."/>
        </authorList>
    </citation>
    <scope>NUCLEOTIDE SEQUENCE</scope>
    <source>
        <strain evidence="2">JCM 19831</strain>
    </source>
</reference>
<dbReference type="InterPro" id="IPR016181">
    <property type="entry name" value="Acyl_CoA_acyltransferase"/>
</dbReference>
<sequence length="183" mass="20054">MHGILEYPEAETPAGLRAQVAELRRAAWPGPDFAHDPALRPLSLLLVDDGTVLAALDVLHKELDHAGERWAAAGLSTVVTHPEHRGRGHGSRLVAAARERIDADLGIFTCDRPLAPFYTRSGWVELPGTVLVGGTEASPLASDHPGFDKVTMAGFRSARAIRRRRAFEHSRILLYCGQIDRLW</sequence>
<dbReference type="GO" id="GO:0016747">
    <property type="term" value="F:acyltransferase activity, transferring groups other than amino-acyl groups"/>
    <property type="evidence" value="ECO:0007669"/>
    <property type="project" value="InterPro"/>
</dbReference>
<organism evidence="2 3">
    <name type="scientific">Dactylosporangium sucinum</name>
    <dbReference type="NCBI Taxonomy" id="1424081"/>
    <lineage>
        <taxon>Bacteria</taxon>
        <taxon>Bacillati</taxon>
        <taxon>Actinomycetota</taxon>
        <taxon>Actinomycetes</taxon>
        <taxon>Micromonosporales</taxon>
        <taxon>Micromonosporaceae</taxon>
        <taxon>Dactylosporangium</taxon>
    </lineage>
</organism>
<dbReference type="PROSITE" id="PS51186">
    <property type="entry name" value="GNAT"/>
    <property type="match status" value="1"/>
</dbReference>
<name>A0A917U980_9ACTN</name>
<proteinExistence type="predicted"/>
<dbReference type="CDD" id="cd04301">
    <property type="entry name" value="NAT_SF"/>
    <property type="match status" value="1"/>
</dbReference>
<keyword evidence="3" id="KW-1185">Reference proteome</keyword>
<evidence type="ECO:0000259" key="1">
    <source>
        <dbReference type="PROSITE" id="PS51186"/>
    </source>
</evidence>
<dbReference type="EMBL" id="BMPI01000056">
    <property type="protein sequence ID" value="GGM67843.1"/>
    <property type="molecule type" value="Genomic_DNA"/>
</dbReference>
<dbReference type="Proteomes" id="UP000642070">
    <property type="component" value="Unassembled WGS sequence"/>
</dbReference>
<dbReference type="AlphaFoldDB" id="A0A917U980"/>